<name>X1BEA7_9ZZZZ</name>
<protein>
    <submittedName>
        <fullName evidence="1">Uncharacterized protein</fullName>
    </submittedName>
</protein>
<feature type="non-terminal residue" evidence="1">
    <location>
        <position position="1"/>
    </location>
</feature>
<dbReference type="AlphaFoldDB" id="X1BEA7"/>
<comment type="caution">
    <text evidence="1">The sequence shown here is derived from an EMBL/GenBank/DDBJ whole genome shotgun (WGS) entry which is preliminary data.</text>
</comment>
<reference evidence="1" key="1">
    <citation type="journal article" date="2014" name="Front. Microbiol.">
        <title>High frequency of phylogenetically diverse reductive dehalogenase-homologous genes in deep subseafloor sedimentary metagenomes.</title>
        <authorList>
            <person name="Kawai M."/>
            <person name="Futagami T."/>
            <person name="Toyoda A."/>
            <person name="Takaki Y."/>
            <person name="Nishi S."/>
            <person name="Hori S."/>
            <person name="Arai W."/>
            <person name="Tsubouchi T."/>
            <person name="Morono Y."/>
            <person name="Uchiyama I."/>
            <person name="Ito T."/>
            <person name="Fujiyama A."/>
            <person name="Inagaki F."/>
            <person name="Takami H."/>
        </authorList>
    </citation>
    <scope>NUCLEOTIDE SEQUENCE</scope>
    <source>
        <strain evidence="1">Expedition CK06-06</strain>
    </source>
</reference>
<dbReference type="EMBL" id="BART01009675">
    <property type="protein sequence ID" value="GAG79522.1"/>
    <property type="molecule type" value="Genomic_DNA"/>
</dbReference>
<sequence length="123" mass="14485">YTDKNCLMNSPNSFNYTTYFINDKCYKNTTFNPSFLNSKPCILIMICMKTVNEFDKLVKCWDLPKNGSLKVYDNAIHNYYDTSCKYEMNKIDLELNCGSINFCSINSYKYRVQRSKVWKPPVS</sequence>
<evidence type="ECO:0000313" key="1">
    <source>
        <dbReference type="EMBL" id="GAG79522.1"/>
    </source>
</evidence>
<proteinExistence type="predicted"/>
<organism evidence="1">
    <name type="scientific">marine sediment metagenome</name>
    <dbReference type="NCBI Taxonomy" id="412755"/>
    <lineage>
        <taxon>unclassified sequences</taxon>
        <taxon>metagenomes</taxon>
        <taxon>ecological metagenomes</taxon>
    </lineage>
</organism>
<accession>X1BEA7</accession>
<gene>
    <name evidence="1" type="ORF">S01H4_21374</name>
</gene>